<dbReference type="SUPFAM" id="SSF53187">
    <property type="entry name" value="Zn-dependent exopeptidases"/>
    <property type="match status" value="1"/>
</dbReference>
<organism evidence="11 12">
    <name type="scientific">Lunasporangiospora selenospora</name>
    <dbReference type="NCBI Taxonomy" id="979761"/>
    <lineage>
        <taxon>Eukaryota</taxon>
        <taxon>Fungi</taxon>
        <taxon>Fungi incertae sedis</taxon>
        <taxon>Mucoromycota</taxon>
        <taxon>Mortierellomycotina</taxon>
        <taxon>Mortierellomycetes</taxon>
        <taxon>Mortierellales</taxon>
        <taxon>Mortierellaceae</taxon>
        <taxon>Lunasporangiospora</taxon>
    </lineage>
</organism>
<dbReference type="PANTHER" id="PTHR12147:SF56">
    <property type="entry name" value="AMINOPEPTIDASE YDR415C-RELATED"/>
    <property type="match status" value="1"/>
</dbReference>
<evidence type="ECO:0000256" key="7">
    <source>
        <dbReference type="ARBA" id="ARBA00022833"/>
    </source>
</evidence>
<feature type="chain" id="PRO_5040545982" description="Peptide hydrolase" evidence="9">
    <location>
        <begin position="20"/>
        <end position="380"/>
    </location>
</feature>
<keyword evidence="6 9" id="KW-0378">Hydrolase</keyword>
<keyword evidence="2 11" id="KW-0031">Aminopeptidase</keyword>
<evidence type="ECO:0000259" key="10">
    <source>
        <dbReference type="Pfam" id="PF04389"/>
    </source>
</evidence>
<dbReference type="PANTHER" id="PTHR12147">
    <property type="entry name" value="METALLOPEPTIDASE M28 FAMILY MEMBER"/>
    <property type="match status" value="1"/>
</dbReference>
<evidence type="ECO:0000256" key="8">
    <source>
        <dbReference type="ARBA" id="ARBA00043962"/>
    </source>
</evidence>
<feature type="signal peptide" evidence="9">
    <location>
        <begin position="1"/>
        <end position="19"/>
    </location>
</feature>
<accession>A0A9P6FND8</accession>
<dbReference type="GO" id="GO:0046872">
    <property type="term" value="F:metal ion binding"/>
    <property type="evidence" value="ECO:0007669"/>
    <property type="project" value="UniProtKB-KW"/>
</dbReference>
<comment type="caution">
    <text evidence="11">The sequence shown here is derived from an EMBL/GenBank/DDBJ whole genome shotgun (WGS) entry which is preliminary data.</text>
</comment>
<dbReference type="EMBL" id="JAABOA010004310">
    <property type="protein sequence ID" value="KAF9577835.1"/>
    <property type="molecule type" value="Genomic_DNA"/>
</dbReference>
<name>A0A9P6FND8_9FUNG</name>
<dbReference type="GO" id="GO:0004177">
    <property type="term" value="F:aminopeptidase activity"/>
    <property type="evidence" value="ECO:0007669"/>
    <property type="project" value="UniProtKB-KW"/>
</dbReference>
<evidence type="ECO:0000313" key="11">
    <source>
        <dbReference type="EMBL" id="KAF9577835.1"/>
    </source>
</evidence>
<dbReference type="AlphaFoldDB" id="A0A9P6FND8"/>
<feature type="domain" description="Peptidase M28" evidence="10">
    <location>
        <begin position="161"/>
        <end position="365"/>
    </location>
</feature>
<keyword evidence="4 9" id="KW-0479">Metal-binding</keyword>
<keyword evidence="3 9" id="KW-0645">Protease</keyword>
<keyword evidence="7 9" id="KW-0862">Zinc</keyword>
<dbReference type="OrthoDB" id="2214at2759"/>
<dbReference type="GO" id="GO:0008235">
    <property type="term" value="F:metalloexopeptidase activity"/>
    <property type="evidence" value="ECO:0007669"/>
    <property type="project" value="InterPro"/>
</dbReference>
<keyword evidence="12" id="KW-1185">Reference proteome</keyword>
<dbReference type="GO" id="GO:0006508">
    <property type="term" value="P:proteolysis"/>
    <property type="evidence" value="ECO:0007669"/>
    <property type="project" value="UniProtKB-KW"/>
</dbReference>
<evidence type="ECO:0000256" key="4">
    <source>
        <dbReference type="ARBA" id="ARBA00022723"/>
    </source>
</evidence>
<sequence>MVKPTTFAILSLVAANALAAPTEQQQPFTLTKSLGRFGLHPPQTPCHDSVTQPEWETLRLIKTAKDKAPLWIRESQILELIRAKTRFMDITGHEDLGTPLPNSALNHPALPRIASQQEEFAYHVGDLDKEYMKKVLDVIKKSEADVSLRKFKHYEWNQFSIIARFEGRDAHLSNAPIIIGAHLDSVNAWVPMLGRSPGADDDGSGTVLILDVLRVLAQKGFRPERPVEFHWYSAEEAGMLGSQDVAHHYKKRGVNVFAMLQNDQSGFVRSKDEEILGIIIDYVDPELTNLLKLYAKEYADIPVRETECGYACSDHASWTEAGYRAAVATESVFNNQSPYIHGEDDDLSTVDFDHMMQIAKLNLGFVVELGNFKGPVPGHE</sequence>
<gene>
    <name evidence="11" type="primary">LAP1_2</name>
    <name evidence="11" type="ORF">BGW38_006708</name>
</gene>
<reference evidence="11" key="1">
    <citation type="journal article" date="2020" name="Fungal Divers.">
        <title>Resolving the Mortierellaceae phylogeny through synthesis of multi-gene phylogenetics and phylogenomics.</title>
        <authorList>
            <person name="Vandepol N."/>
            <person name="Liber J."/>
            <person name="Desiro A."/>
            <person name="Na H."/>
            <person name="Kennedy M."/>
            <person name="Barry K."/>
            <person name="Grigoriev I.V."/>
            <person name="Miller A.N."/>
            <person name="O'Donnell K."/>
            <person name="Stajich J.E."/>
            <person name="Bonito G."/>
        </authorList>
    </citation>
    <scope>NUCLEOTIDE SEQUENCE</scope>
    <source>
        <strain evidence="11">KOD1015</strain>
    </source>
</reference>
<dbReference type="Pfam" id="PF04389">
    <property type="entry name" value="Peptidase_M28"/>
    <property type="match status" value="1"/>
</dbReference>
<keyword evidence="5 9" id="KW-0732">Signal</keyword>
<protein>
    <recommendedName>
        <fullName evidence="9">Peptide hydrolase</fullName>
        <ecNumber evidence="9">3.4.-.-</ecNumber>
    </recommendedName>
</protein>
<evidence type="ECO:0000256" key="3">
    <source>
        <dbReference type="ARBA" id="ARBA00022670"/>
    </source>
</evidence>
<evidence type="ECO:0000256" key="9">
    <source>
        <dbReference type="RuleBase" id="RU361240"/>
    </source>
</evidence>
<proteinExistence type="inferred from homology"/>
<dbReference type="InterPro" id="IPR007484">
    <property type="entry name" value="Peptidase_M28"/>
</dbReference>
<evidence type="ECO:0000256" key="2">
    <source>
        <dbReference type="ARBA" id="ARBA00022438"/>
    </source>
</evidence>
<comment type="cofactor">
    <cofactor evidence="1">
        <name>Zn(2+)</name>
        <dbReference type="ChEBI" id="CHEBI:29105"/>
    </cofactor>
</comment>
<dbReference type="Gene3D" id="3.40.630.10">
    <property type="entry name" value="Zn peptidases"/>
    <property type="match status" value="1"/>
</dbReference>
<dbReference type="InterPro" id="IPR045175">
    <property type="entry name" value="M28_fam"/>
</dbReference>
<evidence type="ECO:0000256" key="5">
    <source>
        <dbReference type="ARBA" id="ARBA00022729"/>
    </source>
</evidence>
<evidence type="ECO:0000256" key="1">
    <source>
        <dbReference type="ARBA" id="ARBA00001947"/>
    </source>
</evidence>
<evidence type="ECO:0000313" key="12">
    <source>
        <dbReference type="Proteomes" id="UP000780801"/>
    </source>
</evidence>
<evidence type="ECO:0000256" key="6">
    <source>
        <dbReference type="ARBA" id="ARBA00022801"/>
    </source>
</evidence>
<dbReference type="EC" id="3.4.-.-" evidence="9"/>
<comment type="similarity">
    <text evidence="8">Belongs to the peptidase M28 family. M28E subfamily.</text>
</comment>
<dbReference type="Proteomes" id="UP000780801">
    <property type="component" value="Unassembled WGS sequence"/>
</dbReference>